<reference evidence="1 2" key="1">
    <citation type="submission" date="2019-02" db="EMBL/GenBank/DDBJ databases">
        <title>The Batch Genome Submission of Acinetobacter spp. strains.</title>
        <authorList>
            <person name="Qin J."/>
            <person name="Hu Y."/>
            <person name="Ye H."/>
            <person name="Wei L."/>
            <person name="Feng Y."/>
            <person name="Zong Z."/>
        </authorList>
    </citation>
    <scope>NUCLEOTIDE SEQUENCE [LARGE SCALE GENOMIC DNA]</scope>
    <source>
        <strain evidence="1 2">WCHAW060049</strain>
    </source>
</reference>
<dbReference type="RefSeq" id="WP_130113708.1">
    <property type="nucleotide sequence ID" value="NZ_SGSQ01000022.1"/>
</dbReference>
<dbReference type="EMBL" id="SGSQ01000022">
    <property type="protein sequence ID" value="RZG44672.1"/>
    <property type="molecule type" value="Genomic_DNA"/>
</dbReference>
<gene>
    <name evidence="1" type="ORF">EXU28_13805</name>
</gene>
<name>A0A4Q7AGK4_9GAMM</name>
<proteinExistence type="predicted"/>
<evidence type="ECO:0000313" key="1">
    <source>
        <dbReference type="EMBL" id="RZG44672.1"/>
    </source>
</evidence>
<protein>
    <submittedName>
        <fullName evidence="1">Uncharacterized protein</fullName>
    </submittedName>
</protein>
<comment type="caution">
    <text evidence="1">The sequence shown here is derived from an EMBL/GenBank/DDBJ whole genome shotgun (WGS) entry which is preliminary data.</text>
</comment>
<keyword evidence="2" id="KW-1185">Reference proteome</keyword>
<organism evidence="1 2">
    <name type="scientific">Acinetobacter wuhouensis</name>
    <dbReference type="NCBI Taxonomy" id="1879050"/>
    <lineage>
        <taxon>Bacteria</taxon>
        <taxon>Pseudomonadati</taxon>
        <taxon>Pseudomonadota</taxon>
        <taxon>Gammaproteobacteria</taxon>
        <taxon>Moraxellales</taxon>
        <taxon>Moraxellaceae</taxon>
        <taxon>Acinetobacter</taxon>
    </lineage>
</organism>
<accession>A0A4Q7AGK4</accession>
<dbReference type="Proteomes" id="UP000293863">
    <property type="component" value="Unassembled WGS sequence"/>
</dbReference>
<dbReference type="AlphaFoldDB" id="A0A4Q7AGK4"/>
<sequence>MMAKFKYILIISSILTTQVNADRCFLGQTKANIQSCEIDEGFVAGARQVNLQFQDKIYQIQYESCQNELDDGVCSKAHIQINQGATLNAKSYLRDGNSQKIISDQQWDSTVYDCVKTTNQKIDICWK</sequence>
<evidence type="ECO:0000313" key="2">
    <source>
        <dbReference type="Proteomes" id="UP000293863"/>
    </source>
</evidence>